<dbReference type="EMBL" id="JAYKXP010000212">
    <property type="protein sequence ID" value="KAK7019232.1"/>
    <property type="molecule type" value="Genomic_DNA"/>
</dbReference>
<evidence type="ECO:0000313" key="3">
    <source>
        <dbReference type="Proteomes" id="UP001383192"/>
    </source>
</evidence>
<keyword evidence="3" id="KW-1185">Reference proteome</keyword>
<evidence type="ECO:0000256" key="1">
    <source>
        <dbReference type="SAM" id="MobiDB-lite"/>
    </source>
</evidence>
<gene>
    <name evidence="2" type="ORF">VNI00_018132</name>
</gene>
<feature type="compositionally biased region" description="Basic and acidic residues" evidence="1">
    <location>
        <begin position="1"/>
        <end position="11"/>
    </location>
</feature>
<feature type="compositionally biased region" description="Low complexity" evidence="1">
    <location>
        <begin position="98"/>
        <end position="118"/>
    </location>
</feature>
<evidence type="ECO:0000313" key="2">
    <source>
        <dbReference type="EMBL" id="KAK7019232.1"/>
    </source>
</evidence>
<organism evidence="2 3">
    <name type="scientific">Paramarasmius palmivorus</name>
    <dbReference type="NCBI Taxonomy" id="297713"/>
    <lineage>
        <taxon>Eukaryota</taxon>
        <taxon>Fungi</taxon>
        <taxon>Dikarya</taxon>
        <taxon>Basidiomycota</taxon>
        <taxon>Agaricomycotina</taxon>
        <taxon>Agaricomycetes</taxon>
        <taxon>Agaricomycetidae</taxon>
        <taxon>Agaricales</taxon>
        <taxon>Marasmiineae</taxon>
        <taxon>Marasmiaceae</taxon>
        <taxon>Paramarasmius</taxon>
    </lineage>
</organism>
<dbReference type="AlphaFoldDB" id="A0AAW0B3U9"/>
<accession>A0AAW0B3U9</accession>
<reference evidence="2 3" key="1">
    <citation type="submission" date="2024-01" db="EMBL/GenBank/DDBJ databases">
        <title>A draft genome for a cacao thread blight-causing isolate of Paramarasmius palmivorus.</title>
        <authorList>
            <person name="Baruah I.K."/>
            <person name="Bukari Y."/>
            <person name="Amoako-Attah I."/>
            <person name="Meinhardt L.W."/>
            <person name="Bailey B.A."/>
            <person name="Cohen S.P."/>
        </authorList>
    </citation>
    <scope>NUCLEOTIDE SEQUENCE [LARGE SCALE GENOMIC DNA]</scope>
    <source>
        <strain evidence="2 3">GH-12</strain>
    </source>
</reference>
<comment type="caution">
    <text evidence="2">The sequence shown here is derived from an EMBL/GenBank/DDBJ whole genome shotgun (WGS) entry which is preliminary data.</text>
</comment>
<dbReference type="Gene3D" id="3.60.130.30">
    <property type="match status" value="1"/>
</dbReference>
<feature type="region of interest" description="Disordered" evidence="1">
    <location>
        <begin position="1"/>
        <end position="131"/>
    </location>
</feature>
<name>A0AAW0B3U9_9AGAR</name>
<sequence>MSESAEAERHRPAYTLEDDLGPDPPSIEDLFGGDLSELSESESEASLFGDGDREGLEASEAPSELGKENGSNDDCDSDYCPECISKPSKKATTIPRPSFTVSSTSLTTSAQSQTSSSSPRQKASNVRRRVRRQRQKALARELWGTEPSEHARDVVLRRSDPVKVGFAADRFAVAKGAHTGKPGTKTDLVDATRVYSLKELQAQGFRHIAWDGITPSPILDEEGRVIAALCGRPQTADYVEAMDGVFNAILSEGQNVPPPLEGGHRRGGFRAYNIGVAMGMGSASPVALDNKSMAPVLARLVGHRGVRRLAAYQNAAFALWAPRLHGEYQHAMDDMYQEKLDLPQNFPGVFSAATFNFGGDVWTFKHRDHFNWAFGWCFVTALGRFDARAGGQLILWELKLVVDFPHAATVALPSAAITHSNIPVLKGHQRVSFTQYTAGAIFRWRENGFRTEKQLKAEDAQAYEEAMRRKDSAFQQRLSLYSTLEELLSSEL</sequence>
<dbReference type="Proteomes" id="UP001383192">
    <property type="component" value="Unassembled WGS sequence"/>
</dbReference>
<proteinExistence type="predicted"/>
<protein>
    <submittedName>
        <fullName evidence="2">Uncharacterized protein</fullName>
    </submittedName>
</protein>